<proteinExistence type="predicted"/>
<name>A0A816V325_BRANA</name>
<sequence length="105" mass="12147">MEQRTVVEKKFKANKKKSRPYHAFKSRDTFGPKVKIKSNLTSRDTRTGQWLGAGSIHAMYIRVKRMKTIYFMQCDPTETVLNVKQKLLTLSEQPSYKSASGLNVY</sequence>
<dbReference type="EMBL" id="HG994372">
    <property type="protein sequence ID" value="CAF2108879.1"/>
    <property type="molecule type" value="Genomic_DNA"/>
</dbReference>
<reference evidence="1" key="1">
    <citation type="submission" date="2021-01" db="EMBL/GenBank/DDBJ databases">
        <authorList>
            <consortium name="Genoscope - CEA"/>
            <person name="William W."/>
        </authorList>
    </citation>
    <scope>NUCLEOTIDE SEQUENCE</scope>
</reference>
<dbReference type="PANTHER" id="PTHR47725:SF2">
    <property type="entry name" value="UBIQUITIN-LIKE DOMAIN-CONTAINING PROTEIN"/>
    <property type="match status" value="1"/>
</dbReference>
<protein>
    <submittedName>
        <fullName evidence="1">(rape) hypothetical protein</fullName>
    </submittedName>
</protein>
<organism evidence="1">
    <name type="scientific">Brassica napus</name>
    <name type="common">Rape</name>
    <dbReference type="NCBI Taxonomy" id="3708"/>
    <lineage>
        <taxon>Eukaryota</taxon>
        <taxon>Viridiplantae</taxon>
        <taxon>Streptophyta</taxon>
        <taxon>Embryophyta</taxon>
        <taxon>Tracheophyta</taxon>
        <taxon>Spermatophyta</taxon>
        <taxon>Magnoliopsida</taxon>
        <taxon>eudicotyledons</taxon>
        <taxon>Gunneridae</taxon>
        <taxon>Pentapetalae</taxon>
        <taxon>rosids</taxon>
        <taxon>malvids</taxon>
        <taxon>Brassicales</taxon>
        <taxon>Brassicaceae</taxon>
        <taxon>Brassiceae</taxon>
        <taxon>Brassica</taxon>
    </lineage>
</organism>
<dbReference type="SMR" id="A0A816V325"/>
<dbReference type="AlphaFoldDB" id="A0A816V325"/>
<dbReference type="PANTHER" id="PTHR47725">
    <property type="entry name" value="OS03G0364000 PROTEIN"/>
    <property type="match status" value="1"/>
</dbReference>
<gene>
    <name evidence="1" type="ORF">DARMORV10_C08P16940.1</name>
</gene>
<accession>A0A816V325</accession>
<evidence type="ECO:0000313" key="1">
    <source>
        <dbReference type="EMBL" id="CAF2108879.1"/>
    </source>
</evidence>
<dbReference type="Proteomes" id="UP001295469">
    <property type="component" value="Chromosome C08"/>
</dbReference>